<evidence type="ECO:0000313" key="1">
    <source>
        <dbReference type="EMBL" id="GKV09544.1"/>
    </source>
</evidence>
<gene>
    <name evidence="1" type="ORF">SLEP1_g21029</name>
</gene>
<protein>
    <submittedName>
        <fullName evidence="1">Uncharacterized protein</fullName>
    </submittedName>
</protein>
<dbReference type="EMBL" id="BPVZ01000030">
    <property type="protein sequence ID" value="GKV09544.1"/>
    <property type="molecule type" value="Genomic_DNA"/>
</dbReference>
<dbReference type="AlphaFoldDB" id="A0AAV5J4I4"/>
<sequence length="70" mass="7829">MCISFAVCICCPLQPHFNLISSTLQLSLLHIVAVILQLHFHQFAAKLLPYLLKIAASFAVNFQPHCCLFS</sequence>
<keyword evidence="2" id="KW-1185">Reference proteome</keyword>
<comment type="caution">
    <text evidence="1">The sequence shown here is derived from an EMBL/GenBank/DDBJ whole genome shotgun (WGS) entry which is preliminary data.</text>
</comment>
<evidence type="ECO:0000313" key="2">
    <source>
        <dbReference type="Proteomes" id="UP001054252"/>
    </source>
</evidence>
<proteinExistence type="predicted"/>
<organism evidence="1 2">
    <name type="scientific">Rubroshorea leprosula</name>
    <dbReference type="NCBI Taxonomy" id="152421"/>
    <lineage>
        <taxon>Eukaryota</taxon>
        <taxon>Viridiplantae</taxon>
        <taxon>Streptophyta</taxon>
        <taxon>Embryophyta</taxon>
        <taxon>Tracheophyta</taxon>
        <taxon>Spermatophyta</taxon>
        <taxon>Magnoliopsida</taxon>
        <taxon>eudicotyledons</taxon>
        <taxon>Gunneridae</taxon>
        <taxon>Pentapetalae</taxon>
        <taxon>rosids</taxon>
        <taxon>malvids</taxon>
        <taxon>Malvales</taxon>
        <taxon>Dipterocarpaceae</taxon>
        <taxon>Rubroshorea</taxon>
    </lineage>
</organism>
<dbReference type="Proteomes" id="UP001054252">
    <property type="component" value="Unassembled WGS sequence"/>
</dbReference>
<reference evidence="1 2" key="1">
    <citation type="journal article" date="2021" name="Commun. Biol.">
        <title>The genome of Shorea leprosula (Dipterocarpaceae) highlights the ecological relevance of drought in aseasonal tropical rainforests.</title>
        <authorList>
            <person name="Ng K.K.S."/>
            <person name="Kobayashi M.J."/>
            <person name="Fawcett J.A."/>
            <person name="Hatakeyama M."/>
            <person name="Paape T."/>
            <person name="Ng C.H."/>
            <person name="Ang C.C."/>
            <person name="Tnah L.H."/>
            <person name="Lee C.T."/>
            <person name="Nishiyama T."/>
            <person name="Sese J."/>
            <person name="O'Brien M.J."/>
            <person name="Copetti D."/>
            <person name="Mohd Noor M.I."/>
            <person name="Ong R.C."/>
            <person name="Putra M."/>
            <person name="Sireger I.Z."/>
            <person name="Indrioko S."/>
            <person name="Kosugi Y."/>
            <person name="Izuno A."/>
            <person name="Isagi Y."/>
            <person name="Lee S.L."/>
            <person name="Shimizu K.K."/>
        </authorList>
    </citation>
    <scope>NUCLEOTIDE SEQUENCE [LARGE SCALE GENOMIC DNA]</scope>
    <source>
        <strain evidence="1">214</strain>
    </source>
</reference>
<name>A0AAV5J4I4_9ROSI</name>
<accession>A0AAV5J4I4</accession>